<feature type="transmembrane region" description="Helical" evidence="12">
    <location>
        <begin position="184"/>
        <end position="205"/>
    </location>
</feature>
<evidence type="ECO:0000313" key="14">
    <source>
        <dbReference type="EMBL" id="CAF9922024.1"/>
    </source>
</evidence>
<evidence type="ECO:0000259" key="13">
    <source>
        <dbReference type="PROSITE" id="PS50939"/>
    </source>
</evidence>
<dbReference type="SMART" id="SM00665">
    <property type="entry name" value="B561"/>
    <property type="match status" value="1"/>
</dbReference>
<feature type="transmembrane region" description="Helical" evidence="12">
    <location>
        <begin position="102"/>
        <end position="123"/>
    </location>
</feature>
<feature type="transmembrane region" description="Helical" evidence="12">
    <location>
        <begin position="211"/>
        <end position="232"/>
    </location>
</feature>
<comment type="subcellular location">
    <subcellularLocation>
        <location evidence="2">Membrane</location>
        <topology evidence="2">Multi-pass membrane protein</topology>
    </subcellularLocation>
</comment>
<keyword evidence="6" id="KW-0479">Metal-binding</keyword>
<evidence type="ECO:0000256" key="1">
    <source>
        <dbReference type="ARBA" id="ARBA00001970"/>
    </source>
</evidence>
<dbReference type="InterPro" id="IPR006593">
    <property type="entry name" value="Cyt_b561/ferric_Rdtase_TM"/>
</dbReference>
<feature type="region of interest" description="Disordered" evidence="11">
    <location>
        <begin position="1"/>
        <end position="25"/>
    </location>
</feature>
<evidence type="ECO:0000256" key="4">
    <source>
        <dbReference type="ARBA" id="ARBA00022617"/>
    </source>
</evidence>
<comment type="caution">
    <text evidence="14">The sequence shown here is derived from an EMBL/GenBank/DDBJ whole genome shotgun (WGS) entry which is preliminary data.</text>
</comment>
<dbReference type="AlphaFoldDB" id="A0A8H3FCH9"/>
<feature type="transmembrane region" description="Helical" evidence="12">
    <location>
        <begin position="143"/>
        <end position="163"/>
    </location>
</feature>
<dbReference type="PROSITE" id="PS50939">
    <property type="entry name" value="CYTOCHROME_B561"/>
    <property type="match status" value="1"/>
</dbReference>
<evidence type="ECO:0000313" key="15">
    <source>
        <dbReference type="Proteomes" id="UP000664169"/>
    </source>
</evidence>
<dbReference type="GO" id="GO:0046872">
    <property type="term" value="F:metal ion binding"/>
    <property type="evidence" value="ECO:0007669"/>
    <property type="project" value="UniProtKB-KW"/>
</dbReference>
<comment type="cofactor">
    <cofactor evidence="1">
        <name>heme b</name>
        <dbReference type="ChEBI" id="CHEBI:60344"/>
    </cofactor>
</comment>
<evidence type="ECO:0000256" key="9">
    <source>
        <dbReference type="ARBA" id="ARBA00023004"/>
    </source>
</evidence>
<evidence type="ECO:0000256" key="5">
    <source>
        <dbReference type="ARBA" id="ARBA00022692"/>
    </source>
</evidence>
<organism evidence="14 15">
    <name type="scientific">Gomphillus americanus</name>
    <dbReference type="NCBI Taxonomy" id="1940652"/>
    <lineage>
        <taxon>Eukaryota</taxon>
        <taxon>Fungi</taxon>
        <taxon>Dikarya</taxon>
        <taxon>Ascomycota</taxon>
        <taxon>Pezizomycotina</taxon>
        <taxon>Lecanoromycetes</taxon>
        <taxon>OSLEUM clade</taxon>
        <taxon>Ostropomycetidae</taxon>
        <taxon>Ostropales</taxon>
        <taxon>Graphidaceae</taxon>
        <taxon>Gomphilloideae</taxon>
        <taxon>Gomphillus</taxon>
    </lineage>
</organism>
<feature type="transmembrane region" description="Helical" evidence="12">
    <location>
        <begin position="37"/>
        <end position="60"/>
    </location>
</feature>
<dbReference type="Gene3D" id="1.20.120.1770">
    <property type="match status" value="1"/>
</dbReference>
<reference evidence="14" key="1">
    <citation type="submission" date="2021-03" db="EMBL/GenBank/DDBJ databases">
        <authorList>
            <person name="Tagirdzhanova G."/>
        </authorList>
    </citation>
    <scope>NUCLEOTIDE SEQUENCE</scope>
</reference>
<evidence type="ECO:0000256" key="7">
    <source>
        <dbReference type="ARBA" id="ARBA00022982"/>
    </source>
</evidence>
<dbReference type="GO" id="GO:0140575">
    <property type="term" value="F:transmembrane monodehydroascorbate reductase activity"/>
    <property type="evidence" value="ECO:0007669"/>
    <property type="project" value="InterPro"/>
</dbReference>
<evidence type="ECO:0000256" key="6">
    <source>
        <dbReference type="ARBA" id="ARBA00022723"/>
    </source>
</evidence>
<proteinExistence type="predicted"/>
<keyword evidence="7" id="KW-0249">Electron transport</keyword>
<keyword evidence="4" id="KW-0349">Heme</keyword>
<keyword evidence="5 12" id="KW-0812">Transmembrane</keyword>
<name>A0A8H3FCH9_9LECA</name>
<evidence type="ECO:0000256" key="2">
    <source>
        <dbReference type="ARBA" id="ARBA00004141"/>
    </source>
</evidence>
<feature type="transmembrane region" description="Helical" evidence="12">
    <location>
        <begin position="72"/>
        <end position="90"/>
    </location>
</feature>
<dbReference type="Pfam" id="PF03188">
    <property type="entry name" value="Cytochrom_B561"/>
    <property type="match status" value="1"/>
</dbReference>
<evidence type="ECO:0000256" key="10">
    <source>
        <dbReference type="ARBA" id="ARBA00023136"/>
    </source>
</evidence>
<keyword evidence="8 12" id="KW-1133">Transmembrane helix</keyword>
<dbReference type="InterPro" id="IPR045150">
    <property type="entry name" value="CYB561D1/2"/>
</dbReference>
<dbReference type="EMBL" id="CAJPDQ010000017">
    <property type="protein sequence ID" value="CAF9922024.1"/>
    <property type="molecule type" value="Genomic_DNA"/>
</dbReference>
<keyword evidence="15" id="KW-1185">Reference proteome</keyword>
<evidence type="ECO:0000256" key="12">
    <source>
        <dbReference type="SAM" id="Phobius"/>
    </source>
</evidence>
<dbReference type="Proteomes" id="UP000664169">
    <property type="component" value="Unassembled WGS sequence"/>
</dbReference>
<evidence type="ECO:0000256" key="3">
    <source>
        <dbReference type="ARBA" id="ARBA00022448"/>
    </source>
</evidence>
<dbReference type="PANTHER" id="PTHR15422">
    <property type="entry name" value="OS05G0565100 PROTEIN"/>
    <property type="match status" value="1"/>
</dbReference>
<gene>
    <name evidence="14" type="ORF">GOMPHAMPRED_002470</name>
</gene>
<keyword evidence="3" id="KW-0813">Transport</keyword>
<evidence type="ECO:0000256" key="8">
    <source>
        <dbReference type="ARBA" id="ARBA00022989"/>
    </source>
</evidence>
<dbReference type="OrthoDB" id="432881at2759"/>
<evidence type="ECO:0000256" key="11">
    <source>
        <dbReference type="SAM" id="MobiDB-lite"/>
    </source>
</evidence>
<accession>A0A8H3FCH9</accession>
<feature type="domain" description="Cytochrome b561" evidence="13">
    <location>
        <begin position="35"/>
        <end position="233"/>
    </location>
</feature>
<dbReference type="CDD" id="cd08761">
    <property type="entry name" value="Cyt_b561_CYB561D2_like"/>
    <property type="match status" value="1"/>
</dbReference>
<protein>
    <recommendedName>
        <fullName evidence="13">Cytochrome b561 domain-containing protein</fullName>
    </recommendedName>
</protein>
<feature type="compositionally biased region" description="Polar residues" evidence="11">
    <location>
        <begin position="1"/>
        <end position="13"/>
    </location>
</feature>
<dbReference type="PANTHER" id="PTHR15422:SF45">
    <property type="entry name" value="CYTOCHROME B561 DOMAIN-CONTAINING PROTEIN"/>
    <property type="match status" value="1"/>
</dbReference>
<keyword evidence="10 12" id="KW-0472">Membrane</keyword>
<sequence>MSATQHHPSSAATEQEPLLGRPGDATQTEEKSLFHNLVLGTGALAQGGIWVLAAIVWAAVFNADLSLFSAHPLLMSAGLLFVVQGILILQPTHTAKQKEVGTVLHSTMNGSGVLALIAGLVIIEYNKFKNGADHFTSVHGKLGLVTFIFFILQALVGITQFYTPGIYGSVENAKAIWKYHRASGYVVLPLSLATVCAATQVHFNIETLHIQLWSVVVTSVLIVVGIGARIHLSKLGLK</sequence>
<keyword evidence="9" id="KW-0408">Iron</keyword>
<dbReference type="GO" id="GO:0016020">
    <property type="term" value="C:membrane"/>
    <property type="evidence" value="ECO:0007669"/>
    <property type="project" value="UniProtKB-SubCell"/>
</dbReference>